<keyword evidence="3 5" id="KW-0067">ATP-binding</keyword>
<dbReference type="InterPro" id="IPR027417">
    <property type="entry name" value="P-loop_NTPase"/>
</dbReference>
<proteinExistence type="inferred from homology"/>
<keyword evidence="5 7" id="KW-0418">Kinase</keyword>
<comment type="caution">
    <text evidence="5">Lacks conserved residue(s) required for the propagation of feature annotation.</text>
</comment>
<evidence type="ECO:0000256" key="3">
    <source>
        <dbReference type="ARBA" id="ARBA00022840"/>
    </source>
</evidence>
<evidence type="ECO:0000313" key="7">
    <source>
        <dbReference type="EMBL" id="MDQ0313725.1"/>
    </source>
</evidence>
<dbReference type="GO" id="GO:0004140">
    <property type="term" value="F:dephospho-CoA kinase activity"/>
    <property type="evidence" value="ECO:0007669"/>
    <property type="project" value="UniProtKB-UniRule"/>
</dbReference>
<dbReference type="PANTHER" id="PTHR10695">
    <property type="entry name" value="DEPHOSPHO-COA KINASE-RELATED"/>
    <property type="match status" value="1"/>
</dbReference>
<dbReference type="PANTHER" id="PTHR10695:SF46">
    <property type="entry name" value="BIFUNCTIONAL COENZYME A SYNTHASE-RELATED"/>
    <property type="match status" value="1"/>
</dbReference>
<dbReference type="AlphaFoldDB" id="A0AAE4ARD2"/>
<sequence>MGKSTTARMFADEGVPVYDADRAVHELYRGRAVAAMEEAFPGVVVDGQVDRRLLGERVIGNETEMRRLEALIHPLVREEERAFLQRARDSLARCGVLDIPLLFETGRETAVDAVVVVTADAEIQRKRVLGRDGMTVERFEGILSKQMPDSAKRLRAHYLVDTGLGMEAARDRVRSILAATAFMTGKSPHA</sequence>
<keyword evidence="8" id="KW-1185">Reference proteome</keyword>
<dbReference type="GO" id="GO:0005737">
    <property type="term" value="C:cytoplasm"/>
    <property type="evidence" value="ECO:0007669"/>
    <property type="project" value="UniProtKB-SubCell"/>
</dbReference>
<dbReference type="GO" id="GO:0005524">
    <property type="term" value="F:ATP binding"/>
    <property type="evidence" value="ECO:0007669"/>
    <property type="project" value="UniProtKB-UniRule"/>
</dbReference>
<evidence type="ECO:0000256" key="4">
    <source>
        <dbReference type="ARBA" id="ARBA00022993"/>
    </source>
</evidence>
<dbReference type="Pfam" id="PF01121">
    <property type="entry name" value="CoaE"/>
    <property type="match status" value="1"/>
</dbReference>
<evidence type="ECO:0000256" key="1">
    <source>
        <dbReference type="ARBA" id="ARBA00009018"/>
    </source>
</evidence>
<dbReference type="GO" id="GO:0015937">
    <property type="term" value="P:coenzyme A biosynthetic process"/>
    <property type="evidence" value="ECO:0007669"/>
    <property type="project" value="UniProtKB-UniRule"/>
</dbReference>
<gene>
    <name evidence="5" type="primary">coaE</name>
    <name evidence="7" type="ORF">J2S73_000162</name>
</gene>
<dbReference type="PROSITE" id="PS51219">
    <property type="entry name" value="DPCK"/>
    <property type="match status" value="1"/>
</dbReference>
<keyword evidence="4 5" id="KW-0173">Coenzyme A biosynthesis</keyword>
<evidence type="ECO:0000256" key="6">
    <source>
        <dbReference type="NCBIfam" id="TIGR00152"/>
    </source>
</evidence>
<comment type="similarity">
    <text evidence="1 5">Belongs to the CoaE family.</text>
</comment>
<dbReference type="InterPro" id="IPR001977">
    <property type="entry name" value="Depp_CoAkinase"/>
</dbReference>
<evidence type="ECO:0000256" key="2">
    <source>
        <dbReference type="ARBA" id="ARBA00022741"/>
    </source>
</evidence>
<organism evidence="7 8">
    <name type="scientific">Amorphus orientalis</name>
    <dbReference type="NCBI Taxonomy" id="649198"/>
    <lineage>
        <taxon>Bacteria</taxon>
        <taxon>Pseudomonadati</taxon>
        <taxon>Pseudomonadota</taxon>
        <taxon>Alphaproteobacteria</taxon>
        <taxon>Hyphomicrobiales</taxon>
        <taxon>Amorphaceae</taxon>
        <taxon>Amorphus</taxon>
    </lineage>
</organism>
<dbReference type="CDD" id="cd02022">
    <property type="entry name" value="DPCK"/>
    <property type="match status" value="1"/>
</dbReference>
<dbReference type="HAMAP" id="MF_00376">
    <property type="entry name" value="Dephospho_CoA_kinase"/>
    <property type="match status" value="1"/>
</dbReference>
<comment type="catalytic activity">
    <reaction evidence="5">
        <text>3'-dephospho-CoA + ATP = ADP + CoA + H(+)</text>
        <dbReference type="Rhea" id="RHEA:18245"/>
        <dbReference type="ChEBI" id="CHEBI:15378"/>
        <dbReference type="ChEBI" id="CHEBI:30616"/>
        <dbReference type="ChEBI" id="CHEBI:57287"/>
        <dbReference type="ChEBI" id="CHEBI:57328"/>
        <dbReference type="ChEBI" id="CHEBI:456216"/>
        <dbReference type="EC" id="2.7.1.24"/>
    </reaction>
</comment>
<name>A0AAE4ARD2_9HYPH</name>
<comment type="function">
    <text evidence="5">Catalyzes the phosphorylation of the 3'-hydroxyl group of dephosphocoenzyme A to form coenzyme A.</text>
</comment>
<dbReference type="EMBL" id="JAUSUL010000001">
    <property type="protein sequence ID" value="MDQ0313725.1"/>
    <property type="molecule type" value="Genomic_DNA"/>
</dbReference>
<dbReference type="EC" id="2.7.1.24" evidence="5 6"/>
<comment type="pathway">
    <text evidence="5">Cofactor biosynthesis; coenzyme A biosynthesis; CoA from (R)-pantothenate: step 5/5.</text>
</comment>
<keyword evidence="5 7" id="KW-0808">Transferase</keyword>
<protein>
    <recommendedName>
        <fullName evidence="5 6">Dephospho-CoA kinase</fullName>
        <ecNumber evidence="5 6">2.7.1.24</ecNumber>
    </recommendedName>
    <alternativeName>
        <fullName evidence="5">Dephosphocoenzyme A kinase</fullName>
    </alternativeName>
</protein>
<comment type="subcellular location">
    <subcellularLocation>
        <location evidence="5">Cytoplasm</location>
    </subcellularLocation>
</comment>
<keyword evidence="2 5" id="KW-0547">Nucleotide-binding</keyword>
<comment type="caution">
    <text evidence="7">The sequence shown here is derived from an EMBL/GenBank/DDBJ whole genome shotgun (WGS) entry which is preliminary data.</text>
</comment>
<evidence type="ECO:0000256" key="5">
    <source>
        <dbReference type="HAMAP-Rule" id="MF_00376"/>
    </source>
</evidence>
<dbReference type="NCBIfam" id="TIGR00152">
    <property type="entry name" value="dephospho-CoA kinase"/>
    <property type="match status" value="1"/>
</dbReference>
<keyword evidence="5" id="KW-0963">Cytoplasm</keyword>
<dbReference type="Proteomes" id="UP001229244">
    <property type="component" value="Unassembled WGS sequence"/>
</dbReference>
<evidence type="ECO:0000313" key="8">
    <source>
        <dbReference type="Proteomes" id="UP001229244"/>
    </source>
</evidence>
<accession>A0AAE4ARD2</accession>
<dbReference type="SUPFAM" id="SSF52540">
    <property type="entry name" value="P-loop containing nucleoside triphosphate hydrolases"/>
    <property type="match status" value="1"/>
</dbReference>
<dbReference type="Gene3D" id="3.40.50.300">
    <property type="entry name" value="P-loop containing nucleotide triphosphate hydrolases"/>
    <property type="match status" value="1"/>
</dbReference>
<reference evidence="7" key="1">
    <citation type="submission" date="2023-07" db="EMBL/GenBank/DDBJ databases">
        <title>Genomic Encyclopedia of Type Strains, Phase IV (KMG-IV): sequencing the most valuable type-strain genomes for metagenomic binning, comparative biology and taxonomic classification.</title>
        <authorList>
            <person name="Goeker M."/>
        </authorList>
    </citation>
    <scope>NUCLEOTIDE SEQUENCE</scope>
    <source>
        <strain evidence="7">DSM 21202</strain>
    </source>
</reference>